<organism evidence="3 4">
    <name type="scientific">Frankliniella occidentalis</name>
    <name type="common">Western flower thrips</name>
    <name type="synonym">Euthrips occidentalis</name>
    <dbReference type="NCBI Taxonomy" id="133901"/>
    <lineage>
        <taxon>Eukaryota</taxon>
        <taxon>Metazoa</taxon>
        <taxon>Ecdysozoa</taxon>
        <taxon>Arthropoda</taxon>
        <taxon>Hexapoda</taxon>
        <taxon>Insecta</taxon>
        <taxon>Pterygota</taxon>
        <taxon>Neoptera</taxon>
        <taxon>Paraneoptera</taxon>
        <taxon>Thysanoptera</taxon>
        <taxon>Terebrantia</taxon>
        <taxon>Thripoidea</taxon>
        <taxon>Thripidae</taxon>
        <taxon>Frankliniella</taxon>
    </lineage>
</organism>
<dbReference type="GeneID" id="127751679"/>
<feature type="region of interest" description="Disordered" evidence="1">
    <location>
        <begin position="197"/>
        <end position="237"/>
    </location>
</feature>
<reference evidence="4" key="1">
    <citation type="submission" date="2025-08" db="UniProtKB">
        <authorList>
            <consortium name="RefSeq"/>
        </authorList>
    </citation>
    <scope>IDENTIFICATION</scope>
    <source>
        <tissue evidence="4">Whole organism</tissue>
    </source>
</reference>
<dbReference type="OrthoDB" id="8006889at2759"/>
<evidence type="ECO:0000256" key="2">
    <source>
        <dbReference type="SAM" id="SignalP"/>
    </source>
</evidence>
<evidence type="ECO:0000313" key="3">
    <source>
        <dbReference type="Proteomes" id="UP000504606"/>
    </source>
</evidence>
<dbReference type="KEGG" id="foc:127751679"/>
<keyword evidence="3" id="KW-1185">Reference proteome</keyword>
<keyword evidence="2" id="KW-0732">Signal</keyword>
<feature type="compositionally biased region" description="Pro residues" evidence="1">
    <location>
        <begin position="219"/>
        <end position="228"/>
    </location>
</feature>
<protein>
    <submittedName>
        <fullName evidence="4">LIM domain-binding protein 3-like</fullName>
    </submittedName>
</protein>
<evidence type="ECO:0000256" key="1">
    <source>
        <dbReference type="SAM" id="MobiDB-lite"/>
    </source>
</evidence>
<feature type="region of interest" description="Disordered" evidence="1">
    <location>
        <begin position="370"/>
        <end position="390"/>
    </location>
</feature>
<feature type="compositionally biased region" description="Basic residues" evidence="1">
    <location>
        <begin position="205"/>
        <end position="214"/>
    </location>
</feature>
<dbReference type="AlphaFoldDB" id="A0A9C6X9F9"/>
<feature type="chain" id="PRO_5039481087" evidence="2">
    <location>
        <begin position="22"/>
        <end position="390"/>
    </location>
</feature>
<dbReference type="Proteomes" id="UP000504606">
    <property type="component" value="Unplaced"/>
</dbReference>
<gene>
    <name evidence="4" type="primary">LOC127751679</name>
</gene>
<accession>A0A9C6X9F9</accession>
<dbReference type="RefSeq" id="XP_052131586.1">
    <property type="nucleotide sequence ID" value="XM_052275626.1"/>
</dbReference>
<evidence type="ECO:0000313" key="4">
    <source>
        <dbReference type="RefSeq" id="XP_052131586.1"/>
    </source>
</evidence>
<name>A0A9C6X9F9_FRAOC</name>
<feature type="signal peptide" evidence="2">
    <location>
        <begin position="1"/>
        <end position="21"/>
    </location>
</feature>
<sequence>MASFGVLLGSLLCQVAPIYRGDDDADPARFLASREALWAMYGHSPRHWFTLLEHSVEGSALTFLETHFDRFGRTPALWTTFKEKFIARFRQDVSVADMWLAIARRTQGESESVVDFVTAMEHMLWRVSKKQRSALSEAEIASTIQARFRPNISKHLAAQRFASVDDLLTIARRFEESPRELERSTLYAVPSVLHVEAAPPSRQHSPPRRRHSSPRRASSPPPRAPSPPRRSTSLPQRAACFGPPPPWAFGHRPPPGFDPLPQYTDVPGYYLLGPPPWCPPWPAPWCPPWTAASCPPWTAPWCPSSPAPPCPPWPATWFCRRAAFSPLLMASAQARDVTCTFLVVPMFQSSSVPSAFLFGSLWCVACGRPSSSAGPSSHGMVSVSTTGPNR</sequence>
<proteinExistence type="predicted"/>